<evidence type="ECO:0000313" key="3">
    <source>
        <dbReference type="Proteomes" id="UP001500051"/>
    </source>
</evidence>
<reference evidence="3" key="1">
    <citation type="journal article" date="2019" name="Int. J. Syst. Evol. Microbiol.">
        <title>The Global Catalogue of Microorganisms (GCM) 10K type strain sequencing project: providing services to taxonomists for standard genome sequencing and annotation.</title>
        <authorList>
            <consortium name="The Broad Institute Genomics Platform"/>
            <consortium name="The Broad Institute Genome Sequencing Center for Infectious Disease"/>
            <person name="Wu L."/>
            <person name="Ma J."/>
        </authorList>
    </citation>
    <scope>NUCLEOTIDE SEQUENCE [LARGE SCALE GENOMIC DNA]</scope>
    <source>
        <strain evidence="3">JCM 16548</strain>
    </source>
</reference>
<protein>
    <recommendedName>
        <fullName evidence="1">YchJ-like middle NTF2-like domain-containing protein</fullName>
    </recommendedName>
</protein>
<proteinExistence type="predicted"/>
<feature type="domain" description="YchJ-like middle NTF2-like" evidence="1">
    <location>
        <begin position="2"/>
        <end position="94"/>
    </location>
</feature>
<accession>A0ABP7CWI1</accession>
<dbReference type="Proteomes" id="UP001500051">
    <property type="component" value="Unassembled WGS sequence"/>
</dbReference>
<dbReference type="Pfam" id="PF17775">
    <property type="entry name" value="YchJ_M-like"/>
    <property type="match status" value="1"/>
</dbReference>
<dbReference type="EMBL" id="BAAAYX010000003">
    <property type="protein sequence ID" value="GAA3697569.1"/>
    <property type="molecule type" value="Genomic_DNA"/>
</dbReference>
<gene>
    <name evidence="2" type="ORF">GCM10022204_12040</name>
</gene>
<organism evidence="2 3">
    <name type="scientific">Microlunatus aurantiacus</name>
    <dbReference type="NCBI Taxonomy" id="446786"/>
    <lineage>
        <taxon>Bacteria</taxon>
        <taxon>Bacillati</taxon>
        <taxon>Actinomycetota</taxon>
        <taxon>Actinomycetes</taxon>
        <taxon>Propionibacteriales</taxon>
        <taxon>Propionibacteriaceae</taxon>
        <taxon>Microlunatus</taxon>
    </lineage>
</organism>
<comment type="caution">
    <text evidence="2">The sequence shown here is derived from an EMBL/GenBank/DDBJ whole genome shotgun (WGS) entry which is preliminary data.</text>
</comment>
<evidence type="ECO:0000259" key="1">
    <source>
        <dbReference type="Pfam" id="PF17775"/>
    </source>
</evidence>
<evidence type="ECO:0000313" key="2">
    <source>
        <dbReference type="EMBL" id="GAA3697569.1"/>
    </source>
</evidence>
<name>A0ABP7CWI1_9ACTN</name>
<keyword evidence="3" id="KW-1185">Reference proteome</keyword>
<dbReference type="Gene3D" id="3.10.450.50">
    <property type="match status" value="1"/>
</dbReference>
<dbReference type="InterPro" id="IPR032710">
    <property type="entry name" value="NTF2-like_dom_sf"/>
</dbReference>
<dbReference type="InterPro" id="IPR048469">
    <property type="entry name" value="YchJ-like_M"/>
</dbReference>
<dbReference type="SUPFAM" id="SSF54427">
    <property type="entry name" value="NTF2-like"/>
    <property type="match status" value="1"/>
</dbReference>
<sequence length="97" mass="11085">MTAEQLMRSRYSAFVVRDEAYLLRTWAADQRPARVGLDDDRTWTGLEILGRTGGSAFHTVGTVDFRARYRDAGEAGEQRENSRFVRADGAWVYERPV</sequence>